<protein>
    <submittedName>
        <fullName evidence="2">Uncharacterized protein</fullName>
    </submittedName>
</protein>
<keyword evidence="1" id="KW-0732">Signal</keyword>
<feature type="signal peptide" evidence="1">
    <location>
        <begin position="1"/>
        <end position="18"/>
    </location>
</feature>
<sequence>MRTFALLFAASVVAITSAEEAEVTSEAFAVDDACAAQGSEECELSLRQLRAAASKKGESVPPEKSAAVAKHDHAKAEAARAAPAARPVVAVQANATAAGCTAEDAKKMASLGSGNADGTFPKISSDCGHQAYSWFSFHPSHMSSCLESSAGISAGCAACFVKAGQYGVDNCKLQCLFGSWCSQSCLGCSEPGAAEAKTCAGVAVPTASFC</sequence>
<evidence type="ECO:0000313" key="2">
    <source>
        <dbReference type="EMBL" id="CAD9161941.1"/>
    </source>
</evidence>
<feature type="chain" id="PRO_5031093243" evidence="1">
    <location>
        <begin position="19"/>
        <end position="210"/>
    </location>
</feature>
<organism evidence="2">
    <name type="scientific">Alexandrium catenella</name>
    <name type="common">Red tide dinoflagellate</name>
    <name type="synonym">Gonyaulax catenella</name>
    <dbReference type="NCBI Taxonomy" id="2925"/>
    <lineage>
        <taxon>Eukaryota</taxon>
        <taxon>Sar</taxon>
        <taxon>Alveolata</taxon>
        <taxon>Dinophyceae</taxon>
        <taxon>Gonyaulacales</taxon>
        <taxon>Pyrocystaceae</taxon>
        <taxon>Alexandrium</taxon>
    </lineage>
</organism>
<accession>A0A7S1RBJ4</accession>
<name>A0A7S1RBJ4_ALECA</name>
<dbReference type="EMBL" id="HBGE01064618">
    <property type="protein sequence ID" value="CAD9161941.1"/>
    <property type="molecule type" value="Transcribed_RNA"/>
</dbReference>
<proteinExistence type="predicted"/>
<reference evidence="2" key="1">
    <citation type="submission" date="2021-01" db="EMBL/GenBank/DDBJ databases">
        <authorList>
            <person name="Corre E."/>
            <person name="Pelletier E."/>
            <person name="Niang G."/>
            <person name="Scheremetjew M."/>
            <person name="Finn R."/>
            <person name="Kale V."/>
            <person name="Holt S."/>
            <person name="Cochrane G."/>
            <person name="Meng A."/>
            <person name="Brown T."/>
            <person name="Cohen L."/>
        </authorList>
    </citation>
    <scope>NUCLEOTIDE SEQUENCE</scope>
    <source>
        <strain evidence="2">OF101</strain>
    </source>
</reference>
<evidence type="ECO:0000256" key="1">
    <source>
        <dbReference type="SAM" id="SignalP"/>
    </source>
</evidence>
<gene>
    <name evidence="2" type="ORF">ACAT0790_LOCUS38706</name>
</gene>
<dbReference type="AlphaFoldDB" id="A0A7S1RBJ4"/>